<organism evidence="5 6">
    <name type="scientific">Maribellus luteus</name>
    <dbReference type="NCBI Taxonomy" id="2305463"/>
    <lineage>
        <taxon>Bacteria</taxon>
        <taxon>Pseudomonadati</taxon>
        <taxon>Bacteroidota</taxon>
        <taxon>Bacteroidia</taxon>
        <taxon>Marinilabiliales</taxon>
        <taxon>Prolixibacteraceae</taxon>
        <taxon>Maribellus</taxon>
    </lineage>
</organism>
<gene>
    <name evidence="5" type="ORF">D1614_23080</name>
</gene>
<dbReference type="InterPro" id="IPR011990">
    <property type="entry name" value="TPR-like_helical_dom_sf"/>
</dbReference>
<keyword evidence="2" id="KW-0802">TPR repeat</keyword>
<name>A0A399SSF0_9BACT</name>
<dbReference type="InterPro" id="IPR051685">
    <property type="entry name" value="Ycf3/AcsC/BcsC/TPR_MFPF"/>
</dbReference>
<dbReference type="InterPro" id="IPR033396">
    <property type="entry name" value="DUF5107"/>
</dbReference>
<dbReference type="PANTHER" id="PTHR44943:SF8">
    <property type="entry name" value="TPR REPEAT-CONTAINING PROTEIN MJ0263"/>
    <property type="match status" value="1"/>
</dbReference>
<keyword evidence="3" id="KW-0732">Signal</keyword>
<sequence length="1040" mass="119908">MKQLLLLTALGLLLISSWGFSQPNTLVREYQKVFTSYPFSDPDPIPNMGKFYPYYRYDGYTNEPRQMEWKVVELENDFLKVQILPEIGGKIWTAIDKTTGKSFLYDNQVVKFRDVAMRGPWTSGGIEANYGIMGHTPNCATPVDYQILKKDDGSVSCIVGVLDLLTRTSWRLEINLPNDKAYFTTRSFWYNSSELEQPYYTWMNAAIKAKGNLQFIFPGTHHLGHDGVGASWPLDQATGKDLSFYENNNFGTYKSYHVVGERSNFFGGYWHDEDFGSVRYSTYGEKPGRKVWIWGLSQEGMIWEDLLTDNDGQYVEIQSGRLFNQADAKSTQTPFKHRSFFPHTSDTWTEYWFPTSGTQGIAEANPYGVLNVKQDESWLKLWFYPLQTLAEELKVTNGSRTVYTADLTLQSMELWADSIAFNGSMDSLRVILGEQKLVYNANPKHNQLNRPMEAPADFDWESTYGLFLQGKEKIRQRDYVAGEPFIEKCLLTNPNFLPALVEMASLQYRKMLYEEALQTVIKALRIDTYDPGANYYYGLINHRLGNITDAKDGFDLAAMDMGFRSAANIALASLYLKEGDLSQATAHTEKALEFNVKAVDAYKLQTIAYRLQGERQKARLVLEKIDSLDPLNHFARFEHYLWDTTEEAKQNFTALVRSEMPDQTYLELASFYWRLGLNNDAIQVLQLAPHSVEQAYWLAYLTNQPVVFDQLNLELSFPFRAETAEVIEQLRKRADHWMLKYHLGLIHWSKNNLNLASSLFDNCGSKPEYAPFYAARFKLQSEIQKNKKEVALDDLKYAMQLDRNQWRYGKWLIEAYLESHDFAEALTIARDYLSRFPENDPLELLYAKCLIRNGEFQKAASSLQRAQILPNEGATEGRELYREAQLMLALDQLKKYQYKQALEIVNKALEWPENLGVGKPYSSEIDERLEKWMLYLCYDGLKRTTEARQIINDLRQNHLFLEKDGGHKPAVNDLVTVWAFQAHGDSEAAEALLKQGLARYPESEIMTWIDQIYRGNRSSASSPKNQTTDYRLLMQLTNLN</sequence>
<dbReference type="InterPro" id="IPR019734">
    <property type="entry name" value="TPR_rpt"/>
</dbReference>
<dbReference type="Proteomes" id="UP000265926">
    <property type="component" value="Unassembled WGS sequence"/>
</dbReference>
<accession>A0A399SSF0</accession>
<evidence type="ECO:0000256" key="3">
    <source>
        <dbReference type="SAM" id="SignalP"/>
    </source>
</evidence>
<evidence type="ECO:0000313" key="5">
    <source>
        <dbReference type="EMBL" id="RIJ45412.1"/>
    </source>
</evidence>
<feature type="chain" id="PRO_5017210030" evidence="3">
    <location>
        <begin position="22"/>
        <end position="1040"/>
    </location>
</feature>
<feature type="domain" description="DUF5107" evidence="4">
    <location>
        <begin position="47"/>
        <end position="355"/>
    </location>
</feature>
<dbReference type="AlphaFoldDB" id="A0A399SSF0"/>
<keyword evidence="1" id="KW-0677">Repeat</keyword>
<comment type="caution">
    <text evidence="5">The sequence shown here is derived from an EMBL/GenBank/DDBJ whole genome shotgun (WGS) entry which is preliminary data.</text>
</comment>
<dbReference type="PANTHER" id="PTHR44943">
    <property type="entry name" value="CELLULOSE SYNTHASE OPERON PROTEIN C"/>
    <property type="match status" value="1"/>
</dbReference>
<evidence type="ECO:0000256" key="2">
    <source>
        <dbReference type="ARBA" id="ARBA00022803"/>
    </source>
</evidence>
<dbReference type="Pfam" id="PF14559">
    <property type="entry name" value="TPR_19"/>
    <property type="match status" value="1"/>
</dbReference>
<dbReference type="EMBL" id="QWGR01000026">
    <property type="protein sequence ID" value="RIJ45412.1"/>
    <property type="molecule type" value="Genomic_DNA"/>
</dbReference>
<keyword evidence="6" id="KW-1185">Reference proteome</keyword>
<proteinExistence type="predicted"/>
<feature type="signal peptide" evidence="3">
    <location>
        <begin position="1"/>
        <end position="21"/>
    </location>
</feature>
<dbReference type="SMART" id="SM00028">
    <property type="entry name" value="TPR"/>
    <property type="match status" value="5"/>
</dbReference>
<dbReference type="Pfam" id="PF17128">
    <property type="entry name" value="DUF5107"/>
    <property type="match status" value="1"/>
</dbReference>
<evidence type="ECO:0000313" key="6">
    <source>
        <dbReference type="Proteomes" id="UP000265926"/>
    </source>
</evidence>
<protein>
    <submittedName>
        <fullName evidence="5">DUF5107 domain-containing protein</fullName>
    </submittedName>
</protein>
<dbReference type="RefSeq" id="WP_119440367.1">
    <property type="nucleotide sequence ID" value="NZ_QWGR01000026.1"/>
</dbReference>
<dbReference type="OrthoDB" id="174931at2"/>
<evidence type="ECO:0000256" key="1">
    <source>
        <dbReference type="ARBA" id="ARBA00022737"/>
    </source>
</evidence>
<reference evidence="5 6" key="1">
    <citation type="submission" date="2018-08" db="EMBL/GenBank/DDBJ databases">
        <title>Pallidiluteibacterium maritimus gen. nov., sp. nov., isolated from coastal sediment.</title>
        <authorList>
            <person name="Zhou L.Y."/>
        </authorList>
    </citation>
    <scope>NUCLEOTIDE SEQUENCE [LARGE SCALE GENOMIC DNA]</scope>
    <source>
        <strain evidence="5 6">XSD2</strain>
    </source>
</reference>
<dbReference type="Gene3D" id="1.25.40.10">
    <property type="entry name" value="Tetratricopeptide repeat domain"/>
    <property type="match status" value="3"/>
</dbReference>
<evidence type="ECO:0000259" key="4">
    <source>
        <dbReference type="Pfam" id="PF17128"/>
    </source>
</evidence>
<dbReference type="SUPFAM" id="SSF48452">
    <property type="entry name" value="TPR-like"/>
    <property type="match status" value="2"/>
</dbReference>